<sequence>MTISGRERPQLQPHIRVLHDASRRDLREPDRPRPVRLYLWEPCRPVAVPAPLVVVSHGTGGSGSDMEWLVGPLAKAGFRVAVVDHHGNNFVDGYDPDGFCFVWERPKDISFALDALAREQPLGPVGAAGFSLGGYTVMALAGARLDPQVLQAVVAGRVALPVVPEFPGLSEALRKKVSEASEDELRTVMSVAAADLSDPRVRAVFQVAPSLGASVTPESLTAVRVPVEIRWGGADTIVPFDDHTKPYLEHIPAAQGCSVGLDIRHEDFIGRSDPAGPADETVRVRVGQEASAFFLRHLG</sequence>
<organism evidence="2 3">
    <name type="scientific">Streptomyces himalayensis subsp. himalayensis</name>
    <dbReference type="NCBI Taxonomy" id="2756131"/>
    <lineage>
        <taxon>Bacteria</taxon>
        <taxon>Bacillati</taxon>
        <taxon>Actinomycetota</taxon>
        <taxon>Actinomycetes</taxon>
        <taxon>Kitasatosporales</taxon>
        <taxon>Streptomycetaceae</taxon>
        <taxon>Streptomyces</taxon>
        <taxon>Streptomyces himalayensis</taxon>
    </lineage>
</organism>
<dbReference type="SUPFAM" id="SSF53474">
    <property type="entry name" value="alpha/beta-Hydrolases"/>
    <property type="match status" value="1"/>
</dbReference>
<proteinExistence type="predicted"/>
<protein>
    <submittedName>
        <fullName evidence="2">Alpha/beta hydrolase</fullName>
    </submittedName>
</protein>
<name>A0A7W0DW90_9ACTN</name>
<dbReference type="Proteomes" id="UP000545761">
    <property type="component" value="Unassembled WGS sequence"/>
</dbReference>
<reference evidence="2 3" key="1">
    <citation type="submission" date="2020-07" db="EMBL/GenBank/DDBJ databases">
        <title>Streptomyces isolated from Indian soil.</title>
        <authorList>
            <person name="Mandal S."/>
            <person name="Maiti P.K."/>
        </authorList>
    </citation>
    <scope>NUCLEOTIDE SEQUENCE [LARGE SCALE GENOMIC DNA]</scope>
    <source>
        <strain evidence="2 3">PSKA28</strain>
    </source>
</reference>
<dbReference type="RefSeq" id="WP_181662822.1">
    <property type="nucleotide sequence ID" value="NZ_JACEHE010000061.1"/>
</dbReference>
<evidence type="ECO:0000313" key="3">
    <source>
        <dbReference type="Proteomes" id="UP000545761"/>
    </source>
</evidence>
<dbReference type="AlphaFoldDB" id="A0A7W0DW90"/>
<feature type="domain" description="Serine aminopeptidase S33" evidence="1">
    <location>
        <begin position="50"/>
        <end position="243"/>
    </location>
</feature>
<dbReference type="InterPro" id="IPR029058">
    <property type="entry name" value="AB_hydrolase_fold"/>
</dbReference>
<evidence type="ECO:0000313" key="2">
    <source>
        <dbReference type="EMBL" id="MBA2951913.1"/>
    </source>
</evidence>
<evidence type="ECO:0000259" key="1">
    <source>
        <dbReference type="Pfam" id="PF12146"/>
    </source>
</evidence>
<dbReference type="InterPro" id="IPR022742">
    <property type="entry name" value="Hydrolase_4"/>
</dbReference>
<comment type="caution">
    <text evidence="2">The sequence shown here is derived from an EMBL/GenBank/DDBJ whole genome shotgun (WGS) entry which is preliminary data.</text>
</comment>
<keyword evidence="2" id="KW-0378">Hydrolase</keyword>
<dbReference type="Gene3D" id="3.40.50.1820">
    <property type="entry name" value="alpha/beta hydrolase"/>
    <property type="match status" value="2"/>
</dbReference>
<dbReference type="Pfam" id="PF12146">
    <property type="entry name" value="Hydrolase_4"/>
    <property type="match status" value="1"/>
</dbReference>
<gene>
    <name evidence="2" type="ORF">H1D24_40780</name>
</gene>
<accession>A0A7W0DW90</accession>
<dbReference type="EMBL" id="JACEHE010000061">
    <property type="protein sequence ID" value="MBA2951913.1"/>
    <property type="molecule type" value="Genomic_DNA"/>
</dbReference>
<dbReference type="GO" id="GO:0016787">
    <property type="term" value="F:hydrolase activity"/>
    <property type="evidence" value="ECO:0007669"/>
    <property type="project" value="UniProtKB-KW"/>
</dbReference>